<sequence length="101" mass="11145">MLSQSLLITGLPPSTLCLTPTMIGGLLSNGLLPISMETAQKIEKYGLRDRGWYYGEILRKSKRSGIVEVVEAKGEEQVFHLFKPSSENAVAMEKKTASFLN</sequence>
<dbReference type="EMBL" id="SMOL01000695">
    <property type="protein sequence ID" value="KAB2602924.1"/>
    <property type="molecule type" value="Genomic_DNA"/>
</dbReference>
<evidence type="ECO:0000313" key="1">
    <source>
        <dbReference type="EMBL" id="KAB2602924.1"/>
    </source>
</evidence>
<name>A0A5N5FXA8_9ROSA</name>
<organism evidence="1 2">
    <name type="scientific">Pyrus ussuriensis x Pyrus communis</name>
    <dbReference type="NCBI Taxonomy" id="2448454"/>
    <lineage>
        <taxon>Eukaryota</taxon>
        <taxon>Viridiplantae</taxon>
        <taxon>Streptophyta</taxon>
        <taxon>Embryophyta</taxon>
        <taxon>Tracheophyta</taxon>
        <taxon>Spermatophyta</taxon>
        <taxon>Magnoliopsida</taxon>
        <taxon>eudicotyledons</taxon>
        <taxon>Gunneridae</taxon>
        <taxon>Pentapetalae</taxon>
        <taxon>rosids</taxon>
        <taxon>fabids</taxon>
        <taxon>Rosales</taxon>
        <taxon>Rosaceae</taxon>
        <taxon>Amygdaloideae</taxon>
        <taxon>Maleae</taxon>
        <taxon>Pyrus</taxon>
    </lineage>
</organism>
<comment type="caution">
    <text evidence="1">The sequence shown here is derived from an EMBL/GenBank/DDBJ whole genome shotgun (WGS) entry which is preliminary data.</text>
</comment>
<reference evidence="2" key="2">
    <citation type="submission" date="2019-10" db="EMBL/GenBank/DDBJ databases">
        <title>A de novo genome assembly of a pear dwarfing rootstock.</title>
        <authorList>
            <person name="Wang F."/>
            <person name="Wang J."/>
            <person name="Li S."/>
            <person name="Zhang Y."/>
            <person name="Fang M."/>
            <person name="Ma L."/>
            <person name="Zhao Y."/>
            <person name="Jiang S."/>
        </authorList>
    </citation>
    <scope>NUCLEOTIDE SEQUENCE [LARGE SCALE GENOMIC DNA]</scope>
</reference>
<reference evidence="1 2" key="1">
    <citation type="submission" date="2019-09" db="EMBL/GenBank/DDBJ databases">
        <authorList>
            <person name="Ou C."/>
        </authorList>
    </citation>
    <scope>NUCLEOTIDE SEQUENCE [LARGE SCALE GENOMIC DNA]</scope>
    <source>
        <strain evidence="1">S2</strain>
        <tissue evidence="1">Leaf</tissue>
    </source>
</reference>
<dbReference type="AlphaFoldDB" id="A0A5N5FXA8"/>
<reference evidence="1 2" key="3">
    <citation type="submission" date="2019-11" db="EMBL/GenBank/DDBJ databases">
        <title>A de novo genome assembly of a pear dwarfing rootstock.</title>
        <authorList>
            <person name="Wang F."/>
            <person name="Wang J."/>
            <person name="Li S."/>
            <person name="Zhang Y."/>
            <person name="Fang M."/>
            <person name="Ma L."/>
            <person name="Zhao Y."/>
            <person name="Jiang S."/>
        </authorList>
    </citation>
    <scope>NUCLEOTIDE SEQUENCE [LARGE SCALE GENOMIC DNA]</scope>
    <source>
        <strain evidence="1">S2</strain>
        <tissue evidence="1">Leaf</tissue>
    </source>
</reference>
<dbReference type="OrthoDB" id="408631at2759"/>
<protein>
    <submittedName>
        <fullName evidence="1">Carboxylesterase 12</fullName>
    </submittedName>
</protein>
<keyword evidence="2" id="KW-1185">Reference proteome</keyword>
<gene>
    <name evidence="1" type="ORF">D8674_003929</name>
</gene>
<dbReference type="Proteomes" id="UP000327157">
    <property type="component" value="Chromosome 10"/>
</dbReference>
<proteinExistence type="predicted"/>
<evidence type="ECO:0000313" key="2">
    <source>
        <dbReference type="Proteomes" id="UP000327157"/>
    </source>
</evidence>
<accession>A0A5N5FXA8</accession>